<reference evidence="6" key="1">
    <citation type="journal article" date="2018" name="Front. Microbiol.">
        <title>Genome-Based Analysis Reveals the Taxonomy and Diversity of the Family Idiomarinaceae.</title>
        <authorList>
            <person name="Liu Y."/>
            <person name="Lai Q."/>
            <person name="Shao Z."/>
        </authorList>
    </citation>
    <scope>NUCLEOTIDE SEQUENCE [LARGE SCALE GENOMIC DNA]</scope>
    <source>
        <strain evidence="6">F23</strain>
    </source>
</reference>
<dbReference type="SMART" id="SM00448">
    <property type="entry name" value="REC"/>
    <property type="match status" value="1"/>
</dbReference>
<sequence>MNSNYEHVLILEDDAVTAEHLSKILVKQGITQVTRFESGFDVLHEVEHKQHPDLILCDLRLSDMDGLQFVRFLTETHYEGDIGFISGNDSRVLDVVQQLARSLGYSVLGGMTKPVTPNQVVRMLMARPINEAKQQPHSIYSLSANQIIKGIRTGALVPYYQPKVDIKDSRVIGFESLARWHDKKTDKILSPATFIPVAERFGIISELSLAFLKAVLSDFNQFQAFDEKVTVAVNFSIDTLSDRHLPDMLIDLLREYNVSPSRIVIEVTESRLANDRINVLEALARLHLAGFRLSIDDFGTGYSSLYRLKHTPFEELKLDRSFVQDAVNDNSAKAVIRSSMQLANELNMQVVAEGVETEAEQQLVDDMGCGIMQGFRFAKPQPIERAFNIDWPLPPTSPVETHPTDDARV</sequence>
<evidence type="ECO:0000313" key="6">
    <source>
        <dbReference type="Proteomes" id="UP000287330"/>
    </source>
</evidence>
<feature type="region of interest" description="Disordered" evidence="2">
    <location>
        <begin position="390"/>
        <end position="409"/>
    </location>
</feature>
<dbReference type="Proteomes" id="UP000287330">
    <property type="component" value="Unassembled WGS sequence"/>
</dbReference>
<dbReference type="InterPro" id="IPR001789">
    <property type="entry name" value="Sig_transdc_resp-reg_receiver"/>
</dbReference>
<dbReference type="SMART" id="SM00052">
    <property type="entry name" value="EAL"/>
    <property type="match status" value="1"/>
</dbReference>
<feature type="domain" description="Response regulatory" evidence="3">
    <location>
        <begin position="7"/>
        <end position="128"/>
    </location>
</feature>
<dbReference type="GO" id="GO:0000160">
    <property type="term" value="P:phosphorelay signal transduction system"/>
    <property type="evidence" value="ECO:0007669"/>
    <property type="project" value="InterPro"/>
</dbReference>
<dbReference type="InterPro" id="IPR035919">
    <property type="entry name" value="EAL_sf"/>
</dbReference>
<accession>A0A432XSI4</accession>
<dbReference type="Gene3D" id="3.20.20.450">
    <property type="entry name" value="EAL domain"/>
    <property type="match status" value="1"/>
</dbReference>
<keyword evidence="6" id="KW-1185">Reference proteome</keyword>
<feature type="domain" description="EAL" evidence="4">
    <location>
        <begin position="140"/>
        <end position="394"/>
    </location>
</feature>
<keyword evidence="1" id="KW-0597">Phosphoprotein</keyword>
<dbReference type="EMBL" id="PIPV01000009">
    <property type="protein sequence ID" value="RUO51678.1"/>
    <property type="molecule type" value="Genomic_DNA"/>
</dbReference>
<dbReference type="InterPro" id="IPR011006">
    <property type="entry name" value="CheY-like_superfamily"/>
</dbReference>
<dbReference type="InterPro" id="IPR050706">
    <property type="entry name" value="Cyclic-di-GMP_PDE-like"/>
</dbReference>
<dbReference type="RefSeq" id="WP_110575514.1">
    <property type="nucleotide sequence ID" value="NZ_PIPV01000009.1"/>
</dbReference>
<name>A0A432XSI4_9GAMM</name>
<proteinExistence type="predicted"/>
<evidence type="ECO:0000313" key="5">
    <source>
        <dbReference type="EMBL" id="RUO51678.1"/>
    </source>
</evidence>
<evidence type="ECO:0008006" key="7">
    <source>
        <dbReference type="Google" id="ProtNLM"/>
    </source>
</evidence>
<protein>
    <recommendedName>
        <fullName evidence="7">Diguanylate phosphodiesterase</fullName>
    </recommendedName>
</protein>
<comment type="caution">
    <text evidence="5">The sequence shown here is derived from an EMBL/GenBank/DDBJ whole genome shotgun (WGS) entry which is preliminary data.</text>
</comment>
<dbReference type="InterPro" id="IPR001633">
    <property type="entry name" value="EAL_dom"/>
</dbReference>
<evidence type="ECO:0000259" key="3">
    <source>
        <dbReference type="PROSITE" id="PS50110"/>
    </source>
</evidence>
<dbReference type="PANTHER" id="PTHR33121">
    <property type="entry name" value="CYCLIC DI-GMP PHOSPHODIESTERASE PDEF"/>
    <property type="match status" value="1"/>
</dbReference>
<dbReference type="PROSITE" id="PS50883">
    <property type="entry name" value="EAL"/>
    <property type="match status" value="1"/>
</dbReference>
<dbReference type="GO" id="GO:0071111">
    <property type="term" value="F:cyclic-guanylate-specific phosphodiesterase activity"/>
    <property type="evidence" value="ECO:0007669"/>
    <property type="project" value="InterPro"/>
</dbReference>
<dbReference type="Pfam" id="PF00072">
    <property type="entry name" value="Response_reg"/>
    <property type="match status" value="1"/>
</dbReference>
<evidence type="ECO:0000256" key="1">
    <source>
        <dbReference type="PROSITE-ProRule" id="PRU00169"/>
    </source>
</evidence>
<dbReference type="OrthoDB" id="9812358at2"/>
<dbReference type="PROSITE" id="PS50110">
    <property type="entry name" value="RESPONSE_REGULATORY"/>
    <property type="match status" value="1"/>
</dbReference>
<dbReference type="Gene3D" id="3.40.50.2300">
    <property type="match status" value="1"/>
</dbReference>
<organism evidence="5 6">
    <name type="scientific">Idiomarina fontislapidosi</name>
    <dbReference type="NCBI Taxonomy" id="263723"/>
    <lineage>
        <taxon>Bacteria</taxon>
        <taxon>Pseudomonadati</taxon>
        <taxon>Pseudomonadota</taxon>
        <taxon>Gammaproteobacteria</taxon>
        <taxon>Alteromonadales</taxon>
        <taxon>Idiomarinaceae</taxon>
        <taxon>Idiomarina</taxon>
    </lineage>
</organism>
<dbReference type="AlphaFoldDB" id="A0A432XSI4"/>
<dbReference type="PANTHER" id="PTHR33121:SF70">
    <property type="entry name" value="SIGNALING PROTEIN YKOW"/>
    <property type="match status" value="1"/>
</dbReference>
<dbReference type="SUPFAM" id="SSF141868">
    <property type="entry name" value="EAL domain-like"/>
    <property type="match status" value="1"/>
</dbReference>
<gene>
    <name evidence="5" type="ORF">CWE25_10380</name>
</gene>
<dbReference type="SUPFAM" id="SSF52172">
    <property type="entry name" value="CheY-like"/>
    <property type="match status" value="1"/>
</dbReference>
<dbReference type="CDD" id="cd01948">
    <property type="entry name" value="EAL"/>
    <property type="match status" value="1"/>
</dbReference>
<evidence type="ECO:0000259" key="4">
    <source>
        <dbReference type="PROSITE" id="PS50883"/>
    </source>
</evidence>
<evidence type="ECO:0000256" key="2">
    <source>
        <dbReference type="SAM" id="MobiDB-lite"/>
    </source>
</evidence>
<dbReference type="Pfam" id="PF00563">
    <property type="entry name" value="EAL"/>
    <property type="match status" value="1"/>
</dbReference>
<feature type="modified residue" description="4-aspartylphosphate" evidence="1">
    <location>
        <position position="58"/>
    </location>
</feature>